<sequence length="586" mass="64624">MMYEPLTLPPIRRPKKSKIKSSEINMDLEAIRARRLRLEALTLSMRSRSLEPGTPVGRSNVHQPRTAAFSASKMTRQQKEPNLSASKGIRLEPLNRASPDMGANVLDKHRSSDPLLGRRGSDGEASTPKPGSPSENIYNSSTLDYEDLGRPPEEAEPVEPEILQDSELQDILEQLRSSSESTQLVGARAARERVSETENDCVDRYIRAGILPLLLALFHKDHNPELQFESLWAITNIAAGRNEHTKAVIDAGGLPGILRLLSSRLEKVALQAVWAVSNIIGDNAAMRDYVVEAGVVPILSQLVHRYQSVEAQRIISWTLSNLLRFKPVGMKDEERIMCLKALQPYLQADDAAVRVDAARGIEFASDGSDAHIRQVLELNELSTFISFLDSADYRLVQVGAKIIGNIVSGDDELTEQVVKAGAIPPLVALLRDDEEGIRKEAAWAVSNILAGTAEQIKEAMNAGVLAELLYILDDPEETSQVGREASWCLSNICNGGADETIDELVTAGTITTMLDYHKKNRHDKDLTTLLLMACKEAIKRTTRIAALKESLNYGETEQLLSLLIDEGNENALGLWNEIKSKVFNKS</sequence>
<dbReference type="InterPro" id="IPR016024">
    <property type="entry name" value="ARM-type_fold"/>
</dbReference>
<dbReference type="InterPro" id="IPR011989">
    <property type="entry name" value="ARM-like"/>
</dbReference>
<keyword evidence="3" id="KW-0653">Protein transport</keyword>
<evidence type="ECO:0000256" key="3">
    <source>
        <dbReference type="ARBA" id="ARBA00022927"/>
    </source>
</evidence>
<proteinExistence type="inferred from homology"/>
<dbReference type="Gene3D" id="1.25.10.10">
    <property type="entry name" value="Leucine-rich Repeat Variant"/>
    <property type="match status" value="1"/>
</dbReference>
<dbReference type="PANTHER" id="PTHR23316">
    <property type="entry name" value="IMPORTIN ALPHA"/>
    <property type="match status" value="1"/>
</dbReference>
<dbReference type="PROSITE" id="PS50176">
    <property type="entry name" value="ARM_REPEAT"/>
    <property type="match status" value="3"/>
</dbReference>
<organism evidence="6 7">
    <name type="scientific">Hyalella azteca</name>
    <name type="common">Amphipod</name>
    <dbReference type="NCBI Taxonomy" id="294128"/>
    <lineage>
        <taxon>Eukaryota</taxon>
        <taxon>Metazoa</taxon>
        <taxon>Ecdysozoa</taxon>
        <taxon>Arthropoda</taxon>
        <taxon>Crustacea</taxon>
        <taxon>Multicrustacea</taxon>
        <taxon>Malacostraca</taxon>
        <taxon>Eumalacostraca</taxon>
        <taxon>Peracarida</taxon>
        <taxon>Amphipoda</taxon>
        <taxon>Senticaudata</taxon>
        <taxon>Talitrida</taxon>
        <taxon>Talitroidea</taxon>
        <taxon>Hyalellidae</taxon>
        <taxon>Hyalella</taxon>
    </lineage>
</organism>
<evidence type="ECO:0000256" key="1">
    <source>
        <dbReference type="ARBA" id="ARBA00010394"/>
    </source>
</evidence>
<evidence type="ECO:0000313" key="7">
    <source>
        <dbReference type="RefSeq" id="XP_018012581.1"/>
    </source>
</evidence>
<accession>A0A8B7NGQ8</accession>
<feature type="region of interest" description="Disordered" evidence="5">
    <location>
        <begin position="69"/>
        <end position="156"/>
    </location>
</feature>
<feature type="compositionally biased region" description="Polar residues" evidence="5">
    <location>
        <begin position="133"/>
        <end position="143"/>
    </location>
</feature>
<feature type="repeat" description="ARM" evidence="4">
    <location>
        <begin position="252"/>
        <end position="294"/>
    </location>
</feature>
<evidence type="ECO:0000256" key="4">
    <source>
        <dbReference type="PROSITE-ProRule" id="PRU00259"/>
    </source>
</evidence>
<dbReference type="RefSeq" id="XP_018012581.1">
    <property type="nucleotide sequence ID" value="XM_018157092.2"/>
</dbReference>
<evidence type="ECO:0000313" key="6">
    <source>
        <dbReference type="Proteomes" id="UP000694843"/>
    </source>
</evidence>
<dbReference type="SMART" id="SM00185">
    <property type="entry name" value="ARM"/>
    <property type="match status" value="6"/>
</dbReference>
<keyword evidence="6" id="KW-1185">Reference proteome</keyword>
<feature type="repeat" description="ARM" evidence="4">
    <location>
        <begin position="463"/>
        <end position="492"/>
    </location>
</feature>
<comment type="similarity">
    <text evidence="1">Belongs to the importin alpha family.</text>
</comment>
<dbReference type="SUPFAM" id="SSF48371">
    <property type="entry name" value="ARM repeat"/>
    <property type="match status" value="1"/>
</dbReference>
<dbReference type="AlphaFoldDB" id="A0A8B7NGQ8"/>
<dbReference type="InterPro" id="IPR000225">
    <property type="entry name" value="Armadillo"/>
</dbReference>
<feature type="region of interest" description="Disordered" evidence="5">
    <location>
        <begin position="1"/>
        <end position="22"/>
    </location>
</feature>
<evidence type="ECO:0000256" key="5">
    <source>
        <dbReference type="SAM" id="MobiDB-lite"/>
    </source>
</evidence>
<evidence type="ECO:0000256" key="2">
    <source>
        <dbReference type="ARBA" id="ARBA00022448"/>
    </source>
</evidence>
<dbReference type="GO" id="GO:0015031">
    <property type="term" value="P:protein transport"/>
    <property type="evidence" value="ECO:0007669"/>
    <property type="project" value="UniProtKB-KW"/>
</dbReference>
<feature type="compositionally biased region" description="Polar residues" evidence="5">
    <location>
        <begin position="72"/>
        <end position="85"/>
    </location>
</feature>
<dbReference type="Proteomes" id="UP000694843">
    <property type="component" value="Unplaced"/>
</dbReference>
<dbReference type="KEGG" id="hazt:108669690"/>
<dbReference type="Pfam" id="PF00514">
    <property type="entry name" value="Arm"/>
    <property type="match status" value="4"/>
</dbReference>
<reference evidence="7" key="1">
    <citation type="submission" date="2025-08" db="UniProtKB">
        <authorList>
            <consortium name="RefSeq"/>
        </authorList>
    </citation>
    <scope>IDENTIFICATION</scope>
    <source>
        <tissue evidence="7">Whole organism</tissue>
    </source>
</reference>
<keyword evidence="2" id="KW-0813">Transport</keyword>
<dbReference type="GeneID" id="108669690"/>
<protein>
    <submittedName>
        <fullName evidence="7">Importin subunit alpha-6</fullName>
    </submittedName>
</protein>
<dbReference type="OrthoDB" id="6378456at2759"/>
<feature type="repeat" description="ARM" evidence="4">
    <location>
        <begin position="421"/>
        <end position="463"/>
    </location>
</feature>
<name>A0A8B7NGQ8_HYAAZ</name>
<gene>
    <name evidence="7" type="primary">LOC108669690</name>
</gene>